<keyword evidence="6 10" id="KW-1133">Transmembrane helix</keyword>
<accession>A0ABV5KEG6</accession>
<evidence type="ECO:0000256" key="1">
    <source>
        <dbReference type="ARBA" id="ARBA00004167"/>
    </source>
</evidence>
<protein>
    <submittedName>
        <fullName evidence="11">Sec-independent translocase</fullName>
    </submittedName>
</protein>
<keyword evidence="8 10" id="KW-0472">Membrane</keyword>
<dbReference type="Proteomes" id="UP001589750">
    <property type="component" value="Unassembled WGS sequence"/>
</dbReference>
<dbReference type="PANTHER" id="PTHR33162">
    <property type="entry name" value="SEC-INDEPENDENT PROTEIN TRANSLOCASE PROTEIN TATA, CHLOROPLASTIC"/>
    <property type="match status" value="1"/>
</dbReference>
<dbReference type="NCBIfam" id="TIGR01410">
    <property type="entry name" value="tatB"/>
    <property type="match status" value="1"/>
</dbReference>
<dbReference type="PANTHER" id="PTHR33162:SF1">
    <property type="entry name" value="SEC-INDEPENDENT PROTEIN TRANSLOCASE PROTEIN TATA, CHLOROPLASTIC"/>
    <property type="match status" value="1"/>
</dbReference>
<proteinExistence type="predicted"/>
<evidence type="ECO:0000256" key="5">
    <source>
        <dbReference type="ARBA" id="ARBA00022927"/>
    </source>
</evidence>
<dbReference type="InterPro" id="IPR018448">
    <property type="entry name" value="TatB"/>
</dbReference>
<keyword evidence="2" id="KW-0813">Transport</keyword>
<evidence type="ECO:0000256" key="8">
    <source>
        <dbReference type="ARBA" id="ARBA00023136"/>
    </source>
</evidence>
<name>A0ABV5KEG6_9ACTN</name>
<keyword evidence="7" id="KW-0811">Translocation</keyword>
<gene>
    <name evidence="11" type="ORF">ACFFRI_13425</name>
</gene>
<dbReference type="Gene3D" id="1.20.5.3310">
    <property type="match status" value="1"/>
</dbReference>
<sequence>MTGPSPLLIGDVGFGELMVIALVAVLVFGPDKLPELAKQAGALLRQARAFANSARDDLREELGPEYADLELRDLDPRAIVRKHIVEAMEDAGDEATKPKKRGLRPLLEGETPPYDLEST</sequence>
<dbReference type="InterPro" id="IPR003369">
    <property type="entry name" value="TatA/B/E"/>
</dbReference>
<evidence type="ECO:0000313" key="11">
    <source>
        <dbReference type="EMBL" id="MFB9314049.1"/>
    </source>
</evidence>
<comment type="subcellular location">
    <subcellularLocation>
        <location evidence="1">Membrane</location>
        <topology evidence="1">Single-pass membrane protein</topology>
    </subcellularLocation>
</comment>
<evidence type="ECO:0000313" key="12">
    <source>
        <dbReference type="Proteomes" id="UP001589750"/>
    </source>
</evidence>
<comment type="caution">
    <text evidence="11">The sequence shown here is derived from an EMBL/GenBank/DDBJ whole genome shotgun (WGS) entry which is preliminary data.</text>
</comment>
<evidence type="ECO:0000256" key="10">
    <source>
        <dbReference type="SAM" id="Phobius"/>
    </source>
</evidence>
<dbReference type="NCBIfam" id="NF002377">
    <property type="entry name" value="PRK01371.1-4"/>
    <property type="match status" value="1"/>
</dbReference>
<reference evidence="11 12" key="1">
    <citation type="submission" date="2024-09" db="EMBL/GenBank/DDBJ databases">
        <authorList>
            <person name="Sun Q."/>
            <person name="Mori K."/>
        </authorList>
    </citation>
    <scope>NUCLEOTIDE SEQUENCE [LARGE SCALE GENOMIC DNA]</scope>
    <source>
        <strain evidence="11 12">JCM 9626</strain>
    </source>
</reference>
<feature type="region of interest" description="Disordered" evidence="9">
    <location>
        <begin position="90"/>
        <end position="119"/>
    </location>
</feature>
<keyword evidence="5" id="KW-0653">Protein transport</keyword>
<evidence type="ECO:0000256" key="6">
    <source>
        <dbReference type="ARBA" id="ARBA00022989"/>
    </source>
</evidence>
<feature type="transmembrane region" description="Helical" evidence="10">
    <location>
        <begin position="12"/>
        <end position="29"/>
    </location>
</feature>
<keyword evidence="4 10" id="KW-0812">Transmembrane</keyword>
<dbReference type="RefSeq" id="WP_140007521.1">
    <property type="nucleotide sequence ID" value="NZ_JBHMDG010000015.1"/>
</dbReference>
<keyword evidence="12" id="KW-1185">Reference proteome</keyword>
<dbReference type="Pfam" id="PF02416">
    <property type="entry name" value="TatA_B_E"/>
    <property type="match status" value="1"/>
</dbReference>
<evidence type="ECO:0000256" key="7">
    <source>
        <dbReference type="ARBA" id="ARBA00023010"/>
    </source>
</evidence>
<dbReference type="EMBL" id="JBHMDG010000015">
    <property type="protein sequence ID" value="MFB9314049.1"/>
    <property type="molecule type" value="Genomic_DNA"/>
</dbReference>
<evidence type="ECO:0000256" key="4">
    <source>
        <dbReference type="ARBA" id="ARBA00022692"/>
    </source>
</evidence>
<keyword evidence="3" id="KW-1003">Cell membrane</keyword>
<evidence type="ECO:0000256" key="9">
    <source>
        <dbReference type="SAM" id="MobiDB-lite"/>
    </source>
</evidence>
<evidence type="ECO:0000256" key="3">
    <source>
        <dbReference type="ARBA" id="ARBA00022475"/>
    </source>
</evidence>
<dbReference type="PRINTS" id="PR01506">
    <property type="entry name" value="TATBPROTEIN"/>
</dbReference>
<evidence type="ECO:0000256" key="2">
    <source>
        <dbReference type="ARBA" id="ARBA00022448"/>
    </source>
</evidence>
<organism evidence="11 12">
    <name type="scientific">Nocardioides plantarum</name>
    <dbReference type="NCBI Taxonomy" id="29299"/>
    <lineage>
        <taxon>Bacteria</taxon>
        <taxon>Bacillati</taxon>
        <taxon>Actinomycetota</taxon>
        <taxon>Actinomycetes</taxon>
        <taxon>Propionibacteriales</taxon>
        <taxon>Nocardioidaceae</taxon>
        <taxon>Nocardioides</taxon>
    </lineage>
</organism>